<evidence type="ECO:0000256" key="1">
    <source>
        <dbReference type="ARBA" id="ARBA00001782"/>
    </source>
</evidence>
<dbReference type="GO" id="GO:0004750">
    <property type="term" value="F:D-ribulose-phosphate 3-epimerase activity"/>
    <property type="evidence" value="ECO:0007669"/>
    <property type="project" value="UniProtKB-UniRule"/>
</dbReference>
<feature type="binding site" evidence="10 14">
    <location>
        <begin position="140"/>
        <end position="143"/>
    </location>
    <ligand>
        <name>substrate</name>
    </ligand>
</feature>
<name>A0A1X6XG82_9MICO</name>
<dbReference type="CDD" id="cd00429">
    <property type="entry name" value="RPE"/>
    <property type="match status" value="1"/>
</dbReference>
<feature type="binding site" evidence="10 13">
    <location>
        <position position="64"/>
    </location>
    <ligand>
        <name>a divalent metal cation</name>
        <dbReference type="ChEBI" id="CHEBI:60240"/>
    </ligand>
</feature>
<comment type="cofactor">
    <cofactor evidence="10 13">
        <name>a divalent metal cation</name>
        <dbReference type="ChEBI" id="CHEBI:60240"/>
    </cofactor>
    <text evidence="10 13">Binds 1 divalent metal cation per subunit.</text>
</comment>
<feature type="binding site" evidence="10 13">
    <location>
        <position position="31"/>
    </location>
    <ligand>
        <name>a divalent metal cation</name>
        <dbReference type="ChEBI" id="CHEBI:60240"/>
    </ligand>
</feature>
<dbReference type="SUPFAM" id="SSF51366">
    <property type="entry name" value="Ribulose-phoshate binding barrel"/>
    <property type="match status" value="1"/>
</dbReference>
<dbReference type="NCBIfam" id="NF004076">
    <property type="entry name" value="PRK05581.1-4"/>
    <property type="match status" value="1"/>
</dbReference>
<keyword evidence="9 10" id="KW-0413">Isomerase</keyword>
<keyword evidence="10 11" id="KW-0119">Carbohydrate metabolism</keyword>
<dbReference type="InterPro" id="IPR000056">
    <property type="entry name" value="Ribul_P_3_epim-like"/>
</dbReference>
<comment type="pathway">
    <text evidence="10">Carbohydrate degradation.</text>
</comment>
<dbReference type="HAMAP" id="MF_02227">
    <property type="entry name" value="RPE"/>
    <property type="match status" value="1"/>
</dbReference>
<gene>
    <name evidence="10" type="primary">rpe</name>
    <name evidence="15" type="ORF">FM105_08660</name>
</gene>
<dbReference type="GO" id="GO:0005737">
    <property type="term" value="C:cytoplasm"/>
    <property type="evidence" value="ECO:0007669"/>
    <property type="project" value="UniProtKB-ARBA"/>
</dbReference>
<keyword evidence="13" id="KW-0170">Cobalt</keyword>
<evidence type="ECO:0000256" key="2">
    <source>
        <dbReference type="ARBA" id="ARBA00001936"/>
    </source>
</evidence>
<evidence type="ECO:0000256" key="9">
    <source>
        <dbReference type="ARBA" id="ARBA00023235"/>
    </source>
</evidence>
<evidence type="ECO:0000256" key="5">
    <source>
        <dbReference type="ARBA" id="ARBA00001954"/>
    </source>
</evidence>
<dbReference type="InterPro" id="IPR026019">
    <property type="entry name" value="Ribul_P_3_epim"/>
</dbReference>
<sequence>MGIHINPSILSADFADLAGELSRISSADMAHVDVMDNHFVPNLTFGPPVVERIRAVSPIPIDAHLMIEDPDTWAPVYAEIGCESVTFHAEAAAAPVRLARELRRLGARASIAVRPGTPIEPLIDLLPEFDQVLVMTVEPGFGGQKFLDVCLPKIRRMRKAISAAGLDIKLQVDGGVSASTVERVVEAGANVLVAGSAVYGADDADAAIRSLRTAAEAARRD</sequence>
<evidence type="ECO:0000256" key="6">
    <source>
        <dbReference type="ARBA" id="ARBA00009541"/>
    </source>
</evidence>
<dbReference type="InterPro" id="IPR013785">
    <property type="entry name" value="Aldolase_TIM"/>
</dbReference>
<feature type="binding site" evidence="10 13">
    <location>
        <position position="33"/>
    </location>
    <ligand>
        <name>a divalent metal cation</name>
        <dbReference type="ChEBI" id="CHEBI:60240"/>
    </ligand>
</feature>
<keyword evidence="13" id="KW-0464">Manganese</keyword>
<keyword evidence="16" id="KW-1185">Reference proteome</keyword>
<feature type="binding site" evidence="10 14">
    <location>
        <begin position="195"/>
        <end position="196"/>
    </location>
    <ligand>
        <name>substrate</name>
    </ligand>
</feature>
<dbReference type="Gene3D" id="3.20.20.70">
    <property type="entry name" value="Aldolase class I"/>
    <property type="match status" value="1"/>
</dbReference>
<feature type="active site" description="Proton donor" evidence="10 12">
    <location>
        <position position="173"/>
    </location>
</feature>
<keyword evidence="8 10" id="KW-0479">Metal-binding</keyword>
<evidence type="ECO:0000256" key="8">
    <source>
        <dbReference type="ARBA" id="ARBA00022723"/>
    </source>
</evidence>
<evidence type="ECO:0000256" key="14">
    <source>
        <dbReference type="PIRSR" id="PIRSR001461-3"/>
    </source>
</evidence>
<dbReference type="FunFam" id="3.20.20.70:FF:000004">
    <property type="entry name" value="Ribulose-phosphate 3-epimerase"/>
    <property type="match status" value="1"/>
</dbReference>
<comment type="function">
    <text evidence="10">Catalyzes the reversible epimerization of D-ribulose 5-phosphate to D-xylulose 5-phosphate.</text>
</comment>
<evidence type="ECO:0000256" key="10">
    <source>
        <dbReference type="HAMAP-Rule" id="MF_02227"/>
    </source>
</evidence>
<evidence type="ECO:0000313" key="15">
    <source>
        <dbReference type="EMBL" id="SLM98271.1"/>
    </source>
</evidence>
<comment type="cofactor">
    <cofactor evidence="4">
        <name>Zn(2+)</name>
        <dbReference type="ChEBI" id="CHEBI:29105"/>
    </cofactor>
</comment>
<dbReference type="RefSeq" id="WP_087007290.1">
    <property type="nucleotide sequence ID" value="NZ_FWFF01000014.1"/>
</dbReference>
<dbReference type="AlphaFoldDB" id="A0A1X6XG82"/>
<evidence type="ECO:0000256" key="12">
    <source>
        <dbReference type="PIRSR" id="PIRSR001461-1"/>
    </source>
</evidence>
<dbReference type="GO" id="GO:0019323">
    <property type="term" value="P:pentose catabolic process"/>
    <property type="evidence" value="ECO:0007669"/>
    <property type="project" value="UniProtKB-UniRule"/>
</dbReference>
<evidence type="ECO:0000256" key="3">
    <source>
        <dbReference type="ARBA" id="ARBA00001941"/>
    </source>
</evidence>
<comment type="cofactor">
    <cofactor evidence="5">
        <name>Fe(2+)</name>
        <dbReference type="ChEBI" id="CHEBI:29033"/>
    </cofactor>
</comment>
<comment type="cofactor">
    <cofactor evidence="3">
        <name>Co(2+)</name>
        <dbReference type="ChEBI" id="CHEBI:48828"/>
    </cofactor>
</comment>
<feature type="binding site" evidence="10">
    <location>
        <begin position="173"/>
        <end position="175"/>
    </location>
    <ligand>
        <name>substrate</name>
    </ligand>
</feature>
<feature type="binding site" evidence="14">
    <location>
        <position position="175"/>
    </location>
    <ligand>
        <name>substrate</name>
    </ligand>
</feature>
<dbReference type="PANTHER" id="PTHR11749">
    <property type="entry name" value="RIBULOSE-5-PHOSPHATE-3-EPIMERASE"/>
    <property type="match status" value="1"/>
</dbReference>
<dbReference type="PROSITE" id="PS01086">
    <property type="entry name" value="RIBUL_P_3_EPIMER_2"/>
    <property type="match status" value="1"/>
</dbReference>
<evidence type="ECO:0000313" key="16">
    <source>
        <dbReference type="Proteomes" id="UP000196581"/>
    </source>
</evidence>
<feature type="binding site" evidence="10 13">
    <location>
        <position position="173"/>
    </location>
    <ligand>
        <name>a divalent metal cation</name>
        <dbReference type="ChEBI" id="CHEBI:60240"/>
    </ligand>
</feature>
<dbReference type="InterPro" id="IPR011060">
    <property type="entry name" value="RibuloseP-bd_barrel"/>
</dbReference>
<dbReference type="GO" id="GO:0046872">
    <property type="term" value="F:metal ion binding"/>
    <property type="evidence" value="ECO:0007669"/>
    <property type="project" value="UniProtKB-UniRule"/>
</dbReference>
<evidence type="ECO:0000256" key="7">
    <source>
        <dbReference type="ARBA" id="ARBA00013188"/>
    </source>
</evidence>
<comment type="cofactor">
    <cofactor evidence="2">
        <name>Mn(2+)</name>
        <dbReference type="ChEBI" id="CHEBI:29035"/>
    </cofactor>
</comment>
<organism evidence="15 16">
    <name type="scientific">Brevibacterium yomogidense</name>
    <dbReference type="NCBI Taxonomy" id="946573"/>
    <lineage>
        <taxon>Bacteria</taxon>
        <taxon>Bacillati</taxon>
        <taxon>Actinomycetota</taxon>
        <taxon>Actinomycetes</taxon>
        <taxon>Micrococcales</taxon>
        <taxon>Brevibacteriaceae</taxon>
        <taxon>Brevibacterium</taxon>
    </lineage>
</organism>
<dbReference type="Proteomes" id="UP000196581">
    <property type="component" value="Unassembled WGS sequence"/>
</dbReference>
<keyword evidence="13" id="KW-0862">Zinc</keyword>
<dbReference type="GO" id="GO:0006098">
    <property type="term" value="P:pentose-phosphate shunt"/>
    <property type="evidence" value="ECO:0007669"/>
    <property type="project" value="UniProtKB-UniRule"/>
</dbReference>
<reference evidence="16" key="1">
    <citation type="submission" date="2017-02" db="EMBL/GenBank/DDBJ databases">
        <authorList>
            <person name="Dridi B."/>
        </authorList>
    </citation>
    <scope>NUCLEOTIDE SEQUENCE [LARGE SCALE GENOMIC DNA]</scope>
    <source>
        <strain evidence="16">B Co 03.10</strain>
    </source>
</reference>
<accession>A0A1X6XG82</accession>
<evidence type="ECO:0000256" key="13">
    <source>
        <dbReference type="PIRSR" id="PIRSR001461-2"/>
    </source>
</evidence>
<comment type="similarity">
    <text evidence="6 10 11">Belongs to the ribulose-phosphate 3-epimerase family.</text>
</comment>
<evidence type="ECO:0000256" key="11">
    <source>
        <dbReference type="PIRNR" id="PIRNR001461"/>
    </source>
</evidence>
<comment type="catalytic activity">
    <reaction evidence="1 10 11">
        <text>D-ribulose 5-phosphate = D-xylulose 5-phosphate</text>
        <dbReference type="Rhea" id="RHEA:13677"/>
        <dbReference type="ChEBI" id="CHEBI:57737"/>
        <dbReference type="ChEBI" id="CHEBI:58121"/>
        <dbReference type="EC" id="5.1.3.1"/>
    </reaction>
</comment>
<dbReference type="EMBL" id="FWFF01000014">
    <property type="protein sequence ID" value="SLM98271.1"/>
    <property type="molecule type" value="Genomic_DNA"/>
</dbReference>
<evidence type="ECO:0000256" key="4">
    <source>
        <dbReference type="ARBA" id="ARBA00001947"/>
    </source>
</evidence>
<dbReference type="EC" id="5.1.3.1" evidence="7 10"/>
<feature type="binding site" evidence="10 14">
    <location>
        <position position="64"/>
    </location>
    <ligand>
        <name>substrate</name>
    </ligand>
</feature>
<dbReference type="Pfam" id="PF00834">
    <property type="entry name" value="Ribul_P_3_epim"/>
    <property type="match status" value="1"/>
</dbReference>
<feature type="binding site" evidence="10 14">
    <location>
        <position position="8"/>
    </location>
    <ligand>
        <name>substrate</name>
    </ligand>
</feature>
<dbReference type="PIRSF" id="PIRSF001461">
    <property type="entry name" value="RPE"/>
    <property type="match status" value="1"/>
</dbReference>
<feature type="active site" description="Proton acceptor" evidence="10 12">
    <location>
        <position position="33"/>
    </location>
</feature>
<proteinExistence type="inferred from homology"/>
<protein>
    <recommendedName>
        <fullName evidence="7 10">Ribulose-phosphate 3-epimerase</fullName>
        <ecNumber evidence="7 10">5.1.3.1</ecNumber>
    </recommendedName>
</protein>
<dbReference type="NCBIfam" id="TIGR01163">
    <property type="entry name" value="rpe"/>
    <property type="match status" value="1"/>
</dbReference>